<accession>A0A9Q1K2S6</accession>
<evidence type="ECO:0000256" key="2">
    <source>
        <dbReference type="ARBA" id="ARBA00012313"/>
    </source>
</evidence>
<feature type="binding site" evidence="11">
    <location>
        <position position="184"/>
    </location>
    <ligand>
        <name>Ca(2+)</name>
        <dbReference type="ChEBI" id="CHEBI:29108"/>
        <label>2</label>
    </ligand>
</feature>
<keyword evidence="5 11" id="KW-0479">Metal-binding</keyword>
<evidence type="ECO:0000313" key="17">
    <source>
        <dbReference type="Proteomes" id="UP001153076"/>
    </source>
</evidence>
<evidence type="ECO:0000256" key="14">
    <source>
        <dbReference type="SAM" id="Phobius"/>
    </source>
</evidence>
<dbReference type="GO" id="GO:0046872">
    <property type="term" value="F:metal ion binding"/>
    <property type="evidence" value="ECO:0007669"/>
    <property type="project" value="UniProtKB-KW"/>
</dbReference>
<evidence type="ECO:0000256" key="13">
    <source>
        <dbReference type="RuleBase" id="RU004241"/>
    </source>
</evidence>
<dbReference type="PANTHER" id="PTHR31517:SF80">
    <property type="entry name" value="PEROXIDASE"/>
    <property type="match status" value="1"/>
</dbReference>
<dbReference type="PROSITE" id="PS50873">
    <property type="entry name" value="PEROXIDASE_4"/>
    <property type="match status" value="1"/>
</dbReference>
<protein>
    <recommendedName>
        <fullName evidence="2">peroxidase</fullName>
        <ecNumber evidence="2">1.11.1.7</ecNumber>
    </recommendedName>
</protein>
<comment type="catalytic activity">
    <reaction evidence="1">
        <text>2 a phenolic donor + H2O2 = 2 a phenolic radical donor + 2 H2O</text>
        <dbReference type="Rhea" id="RHEA:56136"/>
        <dbReference type="ChEBI" id="CHEBI:15377"/>
        <dbReference type="ChEBI" id="CHEBI:16240"/>
        <dbReference type="ChEBI" id="CHEBI:139520"/>
        <dbReference type="ChEBI" id="CHEBI:139521"/>
        <dbReference type="EC" id="1.11.1.7"/>
    </reaction>
</comment>
<comment type="cofactor">
    <cofactor evidence="11">
        <name>Ca(2+)</name>
        <dbReference type="ChEBI" id="CHEBI:29108"/>
    </cofactor>
    <text evidence="11">Binds 2 calcium ions per subunit.</text>
</comment>
<feature type="disulfide bond" evidence="12">
    <location>
        <begin position="138"/>
        <end position="165"/>
    </location>
</feature>
<comment type="cofactor">
    <cofactor evidence="11">
        <name>heme b</name>
        <dbReference type="ChEBI" id="CHEBI:60344"/>
    </cofactor>
    <text evidence="11">Binds 1 heme b (iron(II)-protoporphyrin IX) group per subunit.</text>
</comment>
<dbReference type="PRINTS" id="PR00461">
    <property type="entry name" value="PLPEROXIDASE"/>
</dbReference>
<reference evidence="16" key="1">
    <citation type="submission" date="2022-04" db="EMBL/GenBank/DDBJ databases">
        <title>Carnegiea gigantea Genome sequencing and assembly v2.</title>
        <authorList>
            <person name="Copetti D."/>
            <person name="Sanderson M.J."/>
            <person name="Burquez A."/>
            <person name="Wojciechowski M.F."/>
        </authorList>
    </citation>
    <scope>NUCLEOTIDE SEQUENCE</scope>
    <source>
        <strain evidence="16">SGP5-SGP5p</strain>
        <tissue evidence="16">Aerial part</tissue>
    </source>
</reference>
<evidence type="ECO:0000256" key="12">
    <source>
        <dbReference type="PIRSR" id="PIRSR600823-5"/>
    </source>
</evidence>
<dbReference type="InterPro" id="IPR010255">
    <property type="entry name" value="Haem_peroxidase_sf"/>
</dbReference>
<dbReference type="AlphaFoldDB" id="A0A9Q1K2S6"/>
<sequence>MIKETVLKLYKSTEIQQFLGLGISFMIAWLRMSFGMRNFKYIDTIKKTVESECPSTVSCADIIALSARDAVELLGGSHIEMKMGRKDSLLSYTATVEDFIPNHNDNISLVISRFQSIAVDIEAMVALLGAHSVGRVHCLNIVHRLYPTIDPTLDPSYAEFLKRRCPTPDPDSNSVEYARNDPETPMVLDNMYYKLLLSHKGLLLVYQQLTSDPSTLSYVKSMAANNSYFQDLFARAMILLSENNPLTGDQGEVRKDCWYVNAR</sequence>
<evidence type="ECO:0000256" key="11">
    <source>
        <dbReference type="PIRSR" id="PIRSR600823-3"/>
    </source>
</evidence>
<dbReference type="OrthoDB" id="2113341at2759"/>
<dbReference type="FunFam" id="1.10.420.10:FF:000007">
    <property type="entry name" value="Peroxidase"/>
    <property type="match status" value="1"/>
</dbReference>
<dbReference type="Proteomes" id="UP001153076">
    <property type="component" value="Unassembled WGS sequence"/>
</dbReference>
<name>A0A9Q1K2S6_9CARY</name>
<dbReference type="GO" id="GO:0140825">
    <property type="term" value="F:lactoperoxidase activity"/>
    <property type="evidence" value="ECO:0007669"/>
    <property type="project" value="UniProtKB-EC"/>
</dbReference>
<gene>
    <name evidence="16" type="ORF">Cgig2_017089</name>
</gene>
<keyword evidence="3" id="KW-0575">Peroxidase</keyword>
<dbReference type="Pfam" id="PF00141">
    <property type="entry name" value="peroxidase"/>
    <property type="match status" value="1"/>
</dbReference>
<dbReference type="PANTHER" id="PTHR31517">
    <property type="match status" value="1"/>
</dbReference>
<keyword evidence="8 11" id="KW-0408">Iron</keyword>
<dbReference type="InterPro" id="IPR000823">
    <property type="entry name" value="Peroxidase_pln"/>
</dbReference>
<dbReference type="PRINTS" id="PR00458">
    <property type="entry name" value="PEROXIDASE"/>
</dbReference>
<evidence type="ECO:0000256" key="7">
    <source>
        <dbReference type="ARBA" id="ARBA00023002"/>
    </source>
</evidence>
<keyword evidence="4" id="KW-0349">Heme</keyword>
<keyword evidence="11" id="KW-0106">Calcium</keyword>
<evidence type="ECO:0000256" key="1">
    <source>
        <dbReference type="ARBA" id="ARBA00000189"/>
    </source>
</evidence>
<keyword evidence="9 12" id="KW-1015">Disulfide bond</keyword>
<keyword evidence="7" id="KW-0560">Oxidoreductase</keyword>
<comment type="similarity">
    <text evidence="13">Belongs to the peroxidase family.</text>
</comment>
<feature type="domain" description="Plant heme peroxidase family profile" evidence="15">
    <location>
        <begin position="33"/>
        <end position="261"/>
    </location>
</feature>
<evidence type="ECO:0000256" key="8">
    <source>
        <dbReference type="ARBA" id="ARBA00023004"/>
    </source>
</evidence>
<evidence type="ECO:0000256" key="4">
    <source>
        <dbReference type="ARBA" id="ARBA00022617"/>
    </source>
</evidence>
<evidence type="ECO:0000256" key="6">
    <source>
        <dbReference type="ARBA" id="ARBA00022729"/>
    </source>
</evidence>
<dbReference type="GO" id="GO:0006979">
    <property type="term" value="P:response to oxidative stress"/>
    <property type="evidence" value="ECO:0007669"/>
    <property type="project" value="InterPro"/>
</dbReference>
<feature type="binding site" evidence="10">
    <location>
        <position position="101"/>
    </location>
    <ligand>
        <name>substrate</name>
    </ligand>
</feature>
<evidence type="ECO:0000313" key="16">
    <source>
        <dbReference type="EMBL" id="KAJ8436106.1"/>
    </source>
</evidence>
<keyword evidence="14" id="KW-1133">Transmembrane helix</keyword>
<keyword evidence="14" id="KW-0812">Transmembrane</keyword>
<evidence type="ECO:0000259" key="15">
    <source>
        <dbReference type="PROSITE" id="PS50873"/>
    </source>
</evidence>
<dbReference type="Gene3D" id="1.10.520.10">
    <property type="match status" value="1"/>
</dbReference>
<dbReference type="EMBL" id="JAKOGI010000365">
    <property type="protein sequence ID" value="KAJ8436106.1"/>
    <property type="molecule type" value="Genomic_DNA"/>
</dbReference>
<evidence type="ECO:0000256" key="10">
    <source>
        <dbReference type="PIRSR" id="PIRSR600823-2"/>
    </source>
</evidence>
<feature type="binding site" evidence="11">
    <location>
        <position position="181"/>
    </location>
    <ligand>
        <name>Ca(2+)</name>
        <dbReference type="ChEBI" id="CHEBI:29108"/>
        <label>2</label>
    </ligand>
</feature>
<feature type="binding site" evidence="11">
    <location>
        <position position="189"/>
    </location>
    <ligand>
        <name>Ca(2+)</name>
        <dbReference type="ChEBI" id="CHEBI:29108"/>
        <label>2</label>
    </ligand>
</feature>
<dbReference type="GO" id="GO:0020037">
    <property type="term" value="F:heme binding"/>
    <property type="evidence" value="ECO:0007669"/>
    <property type="project" value="InterPro"/>
</dbReference>
<feature type="binding site" description="axial binding residue" evidence="11">
    <location>
        <position position="131"/>
    </location>
    <ligand>
        <name>heme b</name>
        <dbReference type="ChEBI" id="CHEBI:60344"/>
    </ligand>
    <ligandPart>
        <name>Fe</name>
        <dbReference type="ChEBI" id="CHEBI:18248"/>
    </ligandPart>
</feature>
<keyword evidence="17" id="KW-1185">Reference proteome</keyword>
<keyword evidence="6" id="KW-0732">Signal</keyword>
<comment type="caution">
    <text evidence="16">The sequence shown here is derived from an EMBL/GenBank/DDBJ whole genome shotgun (WGS) entry which is preliminary data.</text>
</comment>
<organism evidence="16 17">
    <name type="scientific">Carnegiea gigantea</name>
    <dbReference type="NCBI Taxonomy" id="171969"/>
    <lineage>
        <taxon>Eukaryota</taxon>
        <taxon>Viridiplantae</taxon>
        <taxon>Streptophyta</taxon>
        <taxon>Embryophyta</taxon>
        <taxon>Tracheophyta</taxon>
        <taxon>Spermatophyta</taxon>
        <taxon>Magnoliopsida</taxon>
        <taxon>eudicotyledons</taxon>
        <taxon>Gunneridae</taxon>
        <taxon>Pentapetalae</taxon>
        <taxon>Caryophyllales</taxon>
        <taxon>Cactineae</taxon>
        <taxon>Cactaceae</taxon>
        <taxon>Cactoideae</taxon>
        <taxon>Echinocereeae</taxon>
        <taxon>Carnegiea</taxon>
    </lineage>
</organism>
<evidence type="ECO:0000256" key="3">
    <source>
        <dbReference type="ARBA" id="ARBA00022559"/>
    </source>
</evidence>
<dbReference type="SUPFAM" id="SSF48113">
    <property type="entry name" value="Heme-dependent peroxidases"/>
    <property type="match status" value="1"/>
</dbReference>
<dbReference type="Gene3D" id="1.10.420.10">
    <property type="entry name" value="Peroxidase, domain 2"/>
    <property type="match status" value="1"/>
</dbReference>
<evidence type="ECO:0000256" key="9">
    <source>
        <dbReference type="ARBA" id="ARBA00023157"/>
    </source>
</evidence>
<proteinExistence type="inferred from homology"/>
<feature type="disulfide bond" evidence="12">
    <location>
        <begin position="59"/>
        <end position="257"/>
    </location>
</feature>
<feature type="transmembrane region" description="Helical" evidence="14">
    <location>
        <begin position="15"/>
        <end position="32"/>
    </location>
</feature>
<evidence type="ECO:0000256" key="5">
    <source>
        <dbReference type="ARBA" id="ARBA00022723"/>
    </source>
</evidence>
<dbReference type="EC" id="1.11.1.7" evidence="2"/>
<dbReference type="InterPro" id="IPR002016">
    <property type="entry name" value="Haem_peroxidase"/>
</dbReference>
<keyword evidence="14" id="KW-0472">Membrane</keyword>